<evidence type="ECO:0000256" key="1">
    <source>
        <dbReference type="ARBA" id="ARBA00006484"/>
    </source>
</evidence>
<proteinExistence type="inferred from homology"/>
<comment type="caution">
    <text evidence="3">The sequence shown here is derived from an EMBL/GenBank/DDBJ whole genome shotgun (WGS) entry which is preliminary data.</text>
</comment>
<dbReference type="PRINTS" id="PR00081">
    <property type="entry name" value="GDHRDH"/>
</dbReference>
<evidence type="ECO:0000313" key="3">
    <source>
        <dbReference type="EMBL" id="KWX20328.1"/>
    </source>
</evidence>
<dbReference type="InterPro" id="IPR051122">
    <property type="entry name" value="SDR_DHRS6-like"/>
</dbReference>
<organism evidence="3 4">
    <name type="scientific">Mycolicibacterium wolinskyi</name>
    <dbReference type="NCBI Taxonomy" id="59750"/>
    <lineage>
        <taxon>Bacteria</taxon>
        <taxon>Bacillati</taxon>
        <taxon>Actinomycetota</taxon>
        <taxon>Actinomycetes</taxon>
        <taxon>Mycobacteriales</taxon>
        <taxon>Mycobacteriaceae</taxon>
        <taxon>Mycolicibacterium</taxon>
    </lineage>
</organism>
<sequence length="261" mass="27428">MSETARRVVVVGAGSGIGGAAAAHFHDRGDHVLAVDLRPNNTPASQHLTCDLRDAHSITALLGEIGGGWDVLAHVAGVPGTAPPADVLRVNYLGMRLMTEGMLPLLRQGGSIIGVASTAALGWEQRIDILTGLLELTAGDDVERWQAGQDPDFPVYTTSKQAAILFAKRIAGPAWSKYGVRVNTVSPGPVETPILADFEQTMGKDVLDMVRSTVGRHATVDDVVPLIAFLASPESRWINGQDIQVDAGFIAAMTGGVPIAL</sequence>
<keyword evidence="2" id="KW-0560">Oxidoreductase</keyword>
<evidence type="ECO:0000313" key="4">
    <source>
        <dbReference type="Proteomes" id="UP000070612"/>
    </source>
</evidence>
<reference evidence="3 4" key="1">
    <citation type="submission" date="2015-07" db="EMBL/GenBank/DDBJ databases">
        <title>A draft genome sequence of Mycobacterium wolinskyi.</title>
        <authorList>
            <person name="de Man T.J."/>
            <person name="Perry K.A."/>
            <person name="Coulliette A.D."/>
            <person name="Jensen B."/>
            <person name="Toney N.C."/>
            <person name="Limbago B.M."/>
            <person name="Noble-Wang J."/>
        </authorList>
    </citation>
    <scope>NUCLEOTIDE SEQUENCE [LARGE SCALE GENOMIC DNA]</scope>
    <source>
        <strain evidence="3 4">CDC_01</strain>
    </source>
</reference>
<dbReference type="Gene3D" id="3.40.50.720">
    <property type="entry name" value="NAD(P)-binding Rossmann-like Domain"/>
    <property type="match status" value="1"/>
</dbReference>
<dbReference type="PATRIC" id="fig|59750.3.peg.4044"/>
<dbReference type="Proteomes" id="UP000070612">
    <property type="component" value="Unassembled WGS sequence"/>
</dbReference>
<dbReference type="Pfam" id="PF13561">
    <property type="entry name" value="adh_short_C2"/>
    <property type="match status" value="1"/>
</dbReference>
<dbReference type="AlphaFoldDB" id="A0A132PDB4"/>
<dbReference type="STRING" id="59750.AWC31_26430"/>
<dbReference type="GO" id="GO:0016491">
    <property type="term" value="F:oxidoreductase activity"/>
    <property type="evidence" value="ECO:0007669"/>
    <property type="project" value="UniProtKB-KW"/>
</dbReference>
<dbReference type="Pfam" id="PF00106">
    <property type="entry name" value="adh_short"/>
    <property type="match status" value="1"/>
</dbReference>
<dbReference type="RefSeq" id="WP_067857098.1">
    <property type="nucleotide sequence ID" value="NZ_LGTW01000028.1"/>
</dbReference>
<dbReference type="EMBL" id="LGTW01000028">
    <property type="protein sequence ID" value="KWX20328.1"/>
    <property type="molecule type" value="Genomic_DNA"/>
</dbReference>
<dbReference type="InterPro" id="IPR036291">
    <property type="entry name" value="NAD(P)-bd_dom_sf"/>
</dbReference>
<dbReference type="InterPro" id="IPR002347">
    <property type="entry name" value="SDR_fam"/>
</dbReference>
<dbReference type="PANTHER" id="PTHR43477:SF1">
    <property type="entry name" value="DIHYDROANTICAPSIN 7-DEHYDROGENASE"/>
    <property type="match status" value="1"/>
</dbReference>
<keyword evidence="4" id="KW-1185">Reference proteome</keyword>
<name>A0A132PDB4_9MYCO</name>
<dbReference type="PANTHER" id="PTHR43477">
    <property type="entry name" value="DIHYDROANTICAPSIN 7-DEHYDROGENASE"/>
    <property type="match status" value="1"/>
</dbReference>
<gene>
    <name evidence="3" type="ORF">AFM11_30710</name>
</gene>
<protein>
    <submittedName>
        <fullName evidence="3">Short-chain dehydrogenase</fullName>
    </submittedName>
</protein>
<accession>A0A132PDB4</accession>
<comment type="similarity">
    <text evidence="1">Belongs to the short-chain dehydrogenases/reductases (SDR) family.</text>
</comment>
<evidence type="ECO:0000256" key="2">
    <source>
        <dbReference type="ARBA" id="ARBA00023002"/>
    </source>
</evidence>
<dbReference type="SUPFAM" id="SSF51735">
    <property type="entry name" value="NAD(P)-binding Rossmann-fold domains"/>
    <property type="match status" value="1"/>
</dbReference>